<dbReference type="PROSITE" id="PS51257">
    <property type="entry name" value="PROKAR_LIPOPROTEIN"/>
    <property type="match status" value="1"/>
</dbReference>
<dbReference type="AlphaFoldDB" id="A0A6A5XQ42"/>
<protein>
    <submittedName>
        <fullName evidence="1">Uncharacterized protein</fullName>
    </submittedName>
</protein>
<name>A0A6A5XQ42_9PLEO</name>
<dbReference type="GeneID" id="54279376"/>
<reference evidence="1" key="1">
    <citation type="journal article" date="2020" name="Stud. Mycol.">
        <title>101 Dothideomycetes genomes: a test case for predicting lifestyles and emergence of pathogens.</title>
        <authorList>
            <person name="Haridas S."/>
            <person name="Albert R."/>
            <person name="Binder M."/>
            <person name="Bloem J."/>
            <person name="Labutti K."/>
            <person name="Salamov A."/>
            <person name="Andreopoulos B."/>
            <person name="Baker S."/>
            <person name="Barry K."/>
            <person name="Bills G."/>
            <person name="Bluhm B."/>
            <person name="Cannon C."/>
            <person name="Castanera R."/>
            <person name="Culley D."/>
            <person name="Daum C."/>
            <person name="Ezra D."/>
            <person name="Gonzalez J."/>
            <person name="Henrissat B."/>
            <person name="Kuo A."/>
            <person name="Liang C."/>
            <person name="Lipzen A."/>
            <person name="Lutzoni F."/>
            <person name="Magnuson J."/>
            <person name="Mondo S."/>
            <person name="Nolan M."/>
            <person name="Ohm R."/>
            <person name="Pangilinan J."/>
            <person name="Park H.-J."/>
            <person name="Ramirez L."/>
            <person name="Alfaro M."/>
            <person name="Sun H."/>
            <person name="Tritt A."/>
            <person name="Yoshinaga Y."/>
            <person name="Zwiers L.-H."/>
            <person name="Turgeon B."/>
            <person name="Goodwin S."/>
            <person name="Spatafora J."/>
            <person name="Crous P."/>
            <person name="Grigoriev I."/>
        </authorList>
    </citation>
    <scope>NUCLEOTIDE SEQUENCE</scope>
    <source>
        <strain evidence="1">CBS 175.79</strain>
    </source>
</reference>
<organism evidence="1 2">
    <name type="scientific">Aaosphaeria arxii CBS 175.79</name>
    <dbReference type="NCBI Taxonomy" id="1450172"/>
    <lineage>
        <taxon>Eukaryota</taxon>
        <taxon>Fungi</taxon>
        <taxon>Dikarya</taxon>
        <taxon>Ascomycota</taxon>
        <taxon>Pezizomycotina</taxon>
        <taxon>Dothideomycetes</taxon>
        <taxon>Pleosporomycetidae</taxon>
        <taxon>Pleosporales</taxon>
        <taxon>Pleosporales incertae sedis</taxon>
        <taxon>Aaosphaeria</taxon>
    </lineage>
</organism>
<proteinExistence type="predicted"/>
<dbReference type="RefSeq" id="XP_033382793.1">
    <property type="nucleotide sequence ID" value="XM_033521979.1"/>
</dbReference>
<evidence type="ECO:0000313" key="1">
    <source>
        <dbReference type="EMBL" id="KAF2014454.1"/>
    </source>
</evidence>
<dbReference type="EMBL" id="ML978070">
    <property type="protein sequence ID" value="KAF2014454.1"/>
    <property type="molecule type" value="Genomic_DNA"/>
</dbReference>
<gene>
    <name evidence="1" type="ORF">BU24DRAFT_214538</name>
</gene>
<keyword evidence="2" id="KW-1185">Reference proteome</keyword>
<sequence>MTCADSRAATCATFTLALGCLKHVRERNDVGWLDIDMLEESSMMSEIYVVGCESNVEGPNTALNLSHLNVVSSQGDDAIRDMKTASFETPSVSSLACGLQSHISYERRFVESHRLHLIFRAGRRCLYIKKPRHAFLS</sequence>
<evidence type="ECO:0000313" key="2">
    <source>
        <dbReference type="Proteomes" id="UP000799778"/>
    </source>
</evidence>
<dbReference type="Proteomes" id="UP000799778">
    <property type="component" value="Unassembled WGS sequence"/>
</dbReference>
<accession>A0A6A5XQ42</accession>